<reference evidence="6 7" key="1">
    <citation type="submission" date="2012-07" db="EMBL/GenBank/DDBJ databases">
        <title>The Genome Sequence of Actinomyces turicensis ACS-279-V-COL4.</title>
        <authorList>
            <consortium name="The Broad Institute Genome Sequencing Platform"/>
            <person name="Earl A."/>
            <person name="Ward D."/>
            <person name="Feldgarden M."/>
            <person name="Gevers D."/>
            <person name="Saerens B."/>
            <person name="Vaneechoutte M."/>
            <person name="Walker B."/>
            <person name="Young S.K."/>
            <person name="Zeng Q."/>
            <person name="Gargeya S."/>
            <person name="Fitzgerald M."/>
            <person name="Haas B."/>
            <person name="Abouelleil A."/>
            <person name="Alvarado L."/>
            <person name="Arachchi H.M."/>
            <person name="Berlin A."/>
            <person name="Chapman S.B."/>
            <person name="Goldberg J."/>
            <person name="Griggs A."/>
            <person name="Gujja S."/>
            <person name="Hansen M."/>
            <person name="Howarth C."/>
            <person name="Imamovic A."/>
            <person name="Larimer J."/>
            <person name="McCowen C."/>
            <person name="Montmayeur A."/>
            <person name="Murphy C."/>
            <person name="Neiman D."/>
            <person name="Pearson M."/>
            <person name="Priest M."/>
            <person name="Roberts A."/>
            <person name="Saif S."/>
            <person name="Shea T."/>
            <person name="Sisk P."/>
            <person name="Sykes S."/>
            <person name="Wortman J."/>
            <person name="Nusbaum C."/>
            <person name="Birren B."/>
        </authorList>
    </citation>
    <scope>NUCLEOTIDE SEQUENCE [LARGE SCALE GENOMIC DNA]</scope>
    <source>
        <strain evidence="6 7">ACS-279-V-Col4</strain>
    </source>
</reference>
<dbReference type="GO" id="GO:0032259">
    <property type="term" value="P:methylation"/>
    <property type="evidence" value="ECO:0007669"/>
    <property type="project" value="UniProtKB-KW"/>
</dbReference>
<dbReference type="STRING" id="883077.HMPREF9241_00064"/>
<protein>
    <submittedName>
        <fullName evidence="6">Uncharacterized protein</fullName>
    </submittedName>
</protein>
<keyword evidence="2 5" id="KW-0808">Transferase</keyword>
<evidence type="ECO:0000256" key="1">
    <source>
        <dbReference type="ARBA" id="ARBA00022603"/>
    </source>
</evidence>
<dbReference type="GO" id="GO:0008168">
    <property type="term" value="F:methyltransferase activity"/>
    <property type="evidence" value="ECO:0007669"/>
    <property type="project" value="UniProtKB-KW"/>
</dbReference>
<dbReference type="HOGENOM" id="CLU_1567371_0_0_11"/>
<feature type="active site" evidence="5">
    <location>
        <position position="93"/>
    </location>
</feature>
<keyword evidence="7" id="KW-1185">Reference proteome</keyword>
<keyword evidence="4" id="KW-0680">Restriction system</keyword>
<gene>
    <name evidence="6" type="ORF">HMPREF9241_00064</name>
</gene>
<evidence type="ECO:0000256" key="5">
    <source>
        <dbReference type="PROSITE-ProRule" id="PRU01016"/>
    </source>
</evidence>
<dbReference type="Proteomes" id="UP000003994">
    <property type="component" value="Unassembled WGS sequence"/>
</dbReference>
<evidence type="ECO:0000313" key="7">
    <source>
        <dbReference type="Proteomes" id="UP000003994"/>
    </source>
</evidence>
<dbReference type="Gene3D" id="3.40.50.150">
    <property type="entry name" value="Vaccinia Virus protein VP39"/>
    <property type="match status" value="1"/>
</dbReference>
<sequence length="170" mass="19069">MPQFLLAVGRTTWKWGIFMAENWTLVILGGSRRDRLGFEETGTVKMIYASEFDPYAVETYEQNFDLTVDGRDIHEVLPEEVPDADIFVGGFPCQAFSVAGYRQIWAKEDTTFKLGACAQFLSLSQCSAKPEAIVVSNAPRQLQPRRGLIAPDGCQMVIFADFFGTVRSRK</sequence>
<dbReference type="EMBL" id="AGWQ01000002">
    <property type="protein sequence ID" value="EJZ88203.1"/>
    <property type="molecule type" value="Genomic_DNA"/>
</dbReference>
<dbReference type="InterPro" id="IPR018117">
    <property type="entry name" value="C5_DNA_meth_AS"/>
</dbReference>
<dbReference type="PROSITE" id="PS00094">
    <property type="entry name" value="C5_MTASE_1"/>
    <property type="match status" value="1"/>
</dbReference>
<accession>K0YX84</accession>
<proteinExistence type="inferred from homology"/>
<evidence type="ECO:0000256" key="3">
    <source>
        <dbReference type="ARBA" id="ARBA00022691"/>
    </source>
</evidence>
<dbReference type="Pfam" id="PF00145">
    <property type="entry name" value="DNA_methylase"/>
    <property type="match status" value="1"/>
</dbReference>
<dbReference type="PROSITE" id="PS51679">
    <property type="entry name" value="SAM_MT_C5"/>
    <property type="match status" value="1"/>
</dbReference>
<comment type="caution">
    <text evidence="6">The sequence shown here is derived from an EMBL/GenBank/DDBJ whole genome shotgun (WGS) entry which is preliminary data.</text>
</comment>
<evidence type="ECO:0000313" key="6">
    <source>
        <dbReference type="EMBL" id="EJZ88203.1"/>
    </source>
</evidence>
<keyword evidence="3 5" id="KW-0949">S-adenosyl-L-methionine</keyword>
<comment type="similarity">
    <text evidence="5">Belongs to the class I-like SAM-binding methyltransferase superfamily. C5-methyltransferase family.</text>
</comment>
<dbReference type="AlphaFoldDB" id="K0YX84"/>
<dbReference type="GO" id="GO:0009307">
    <property type="term" value="P:DNA restriction-modification system"/>
    <property type="evidence" value="ECO:0007669"/>
    <property type="project" value="UniProtKB-KW"/>
</dbReference>
<keyword evidence="1 5" id="KW-0489">Methyltransferase</keyword>
<evidence type="ECO:0000256" key="2">
    <source>
        <dbReference type="ARBA" id="ARBA00022679"/>
    </source>
</evidence>
<organism evidence="6 7">
    <name type="scientific">Schaalia turicensis ACS-279-V-Col4</name>
    <dbReference type="NCBI Taxonomy" id="883077"/>
    <lineage>
        <taxon>Bacteria</taxon>
        <taxon>Bacillati</taxon>
        <taxon>Actinomycetota</taxon>
        <taxon>Actinomycetes</taxon>
        <taxon>Actinomycetales</taxon>
        <taxon>Actinomycetaceae</taxon>
        <taxon>Schaalia</taxon>
    </lineage>
</organism>
<dbReference type="InterPro" id="IPR001525">
    <property type="entry name" value="C5_MeTfrase"/>
</dbReference>
<name>K0YX84_9ACTO</name>
<evidence type="ECO:0000256" key="4">
    <source>
        <dbReference type="ARBA" id="ARBA00022747"/>
    </source>
</evidence>
<dbReference type="SUPFAM" id="SSF53335">
    <property type="entry name" value="S-adenosyl-L-methionine-dependent methyltransferases"/>
    <property type="match status" value="1"/>
</dbReference>
<dbReference type="InterPro" id="IPR029063">
    <property type="entry name" value="SAM-dependent_MTases_sf"/>
</dbReference>
<dbReference type="eggNOG" id="COG0270">
    <property type="taxonomic scope" value="Bacteria"/>
</dbReference>